<feature type="domain" description="Endonuclease/exonuclease/phosphatase" evidence="1">
    <location>
        <begin position="29"/>
        <end position="112"/>
    </location>
</feature>
<evidence type="ECO:0000313" key="3">
    <source>
        <dbReference type="Proteomes" id="UP001627154"/>
    </source>
</evidence>
<dbReference type="Gene3D" id="3.60.10.10">
    <property type="entry name" value="Endonuclease/exonuclease/phosphatase"/>
    <property type="match status" value="1"/>
</dbReference>
<protein>
    <recommendedName>
        <fullName evidence="1">Endonuclease/exonuclease/phosphatase domain-containing protein</fullName>
    </recommendedName>
</protein>
<sequence length="113" mass="12176">MPGAGAPNKSASFFHLGPNQWNLFFSADAEFSALLTKIIEEAWGKRSLIVAGDFKARSTGWGFRETRQCATALHDAFATLEAVLLNTGDTPTFDGSLDYSVIDLTFASDTLAP</sequence>
<name>A0ABD2WTB9_9HYME</name>
<dbReference type="Pfam" id="PF14529">
    <property type="entry name" value="Exo_endo_phos_2"/>
    <property type="match status" value="1"/>
</dbReference>
<dbReference type="Proteomes" id="UP001627154">
    <property type="component" value="Unassembled WGS sequence"/>
</dbReference>
<accession>A0ABD2WTB9</accession>
<keyword evidence="3" id="KW-1185">Reference proteome</keyword>
<evidence type="ECO:0000259" key="1">
    <source>
        <dbReference type="Pfam" id="PF14529"/>
    </source>
</evidence>
<evidence type="ECO:0000313" key="2">
    <source>
        <dbReference type="EMBL" id="KAL3396253.1"/>
    </source>
</evidence>
<dbReference type="AlphaFoldDB" id="A0ABD2WTB9"/>
<dbReference type="EMBL" id="JBJJXI010000073">
    <property type="protein sequence ID" value="KAL3396253.1"/>
    <property type="molecule type" value="Genomic_DNA"/>
</dbReference>
<reference evidence="2 3" key="1">
    <citation type="journal article" date="2024" name="bioRxiv">
        <title>A reference genome for Trichogramma kaykai: A tiny desert-dwelling parasitoid wasp with competing sex-ratio distorters.</title>
        <authorList>
            <person name="Culotta J."/>
            <person name="Lindsey A.R."/>
        </authorList>
    </citation>
    <scope>NUCLEOTIDE SEQUENCE [LARGE SCALE GENOMIC DNA]</scope>
    <source>
        <strain evidence="2 3">KSX58</strain>
    </source>
</reference>
<gene>
    <name evidence="2" type="ORF">TKK_009839</name>
</gene>
<comment type="caution">
    <text evidence="2">The sequence shown here is derived from an EMBL/GenBank/DDBJ whole genome shotgun (WGS) entry which is preliminary data.</text>
</comment>
<dbReference type="SUPFAM" id="SSF56219">
    <property type="entry name" value="DNase I-like"/>
    <property type="match status" value="1"/>
</dbReference>
<dbReference type="InterPro" id="IPR036691">
    <property type="entry name" value="Endo/exonu/phosph_ase_sf"/>
</dbReference>
<dbReference type="InterPro" id="IPR005135">
    <property type="entry name" value="Endo/exonuclease/phosphatase"/>
</dbReference>
<organism evidence="2 3">
    <name type="scientific">Trichogramma kaykai</name>
    <dbReference type="NCBI Taxonomy" id="54128"/>
    <lineage>
        <taxon>Eukaryota</taxon>
        <taxon>Metazoa</taxon>
        <taxon>Ecdysozoa</taxon>
        <taxon>Arthropoda</taxon>
        <taxon>Hexapoda</taxon>
        <taxon>Insecta</taxon>
        <taxon>Pterygota</taxon>
        <taxon>Neoptera</taxon>
        <taxon>Endopterygota</taxon>
        <taxon>Hymenoptera</taxon>
        <taxon>Apocrita</taxon>
        <taxon>Proctotrupomorpha</taxon>
        <taxon>Chalcidoidea</taxon>
        <taxon>Trichogrammatidae</taxon>
        <taxon>Trichogramma</taxon>
    </lineage>
</organism>
<proteinExistence type="predicted"/>